<dbReference type="InterPro" id="IPR005135">
    <property type="entry name" value="Endo/exonuclease/phosphatase"/>
</dbReference>
<evidence type="ECO:0000313" key="5">
    <source>
        <dbReference type="EMBL" id="KAF5364462.1"/>
    </source>
</evidence>
<organism evidence="5 6">
    <name type="scientific">Tetrapyrgos nigripes</name>
    <dbReference type="NCBI Taxonomy" id="182062"/>
    <lineage>
        <taxon>Eukaryota</taxon>
        <taxon>Fungi</taxon>
        <taxon>Dikarya</taxon>
        <taxon>Basidiomycota</taxon>
        <taxon>Agaricomycotina</taxon>
        <taxon>Agaricomycetes</taxon>
        <taxon>Agaricomycetidae</taxon>
        <taxon>Agaricales</taxon>
        <taxon>Marasmiineae</taxon>
        <taxon>Marasmiaceae</taxon>
        <taxon>Tetrapyrgos</taxon>
    </lineage>
</organism>
<evidence type="ECO:0000313" key="6">
    <source>
        <dbReference type="Proteomes" id="UP000559256"/>
    </source>
</evidence>
<dbReference type="Pfam" id="PF03732">
    <property type="entry name" value="Retrotrans_gag"/>
    <property type="match status" value="1"/>
</dbReference>
<keyword evidence="1" id="KW-0663">Pyridoxal phosphate</keyword>
<dbReference type="InterPro" id="IPR036691">
    <property type="entry name" value="Endo/exonu/phosph_ase_sf"/>
</dbReference>
<gene>
    <name evidence="5" type="ORF">D9758_010703</name>
</gene>
<keyword evidence="6" id="KW-1185">Reference proteome</keyword>
<dbReference type="SUPFAM" id="SSF56219">
    <property type="entry name" value="DNase I-like"/>
    <property type="match status" value="1"/>
</dbReference>
<dbReference type="InterPro" id="IPR015422">
    <property type="entry name" value="PyrdxlP-dep_Trfase_small"/>
</dbReference>
<dbReference type="PANTHER" id="PTHR43092">
    <property type="entry name" value="L-CYSTEINE DESULFHYDRASE"/>
    <property type="match status" value="1"/>
</dbReference>
<feature type="domain" description="Retrotransposon gag" evidence="4">
    <location>
        <begin position="720"/>
        <end position="795"/>
    </location>
</feature>
<dbReference type="Proteomes" id="UP000559256">
    <property type="component" value="Unassembled WGS sequence"/>
</dbReference>
<dbReference type="InterPro" id="IPR015421">
    <property type="entry name" value="PyrdxlP-dep_Trfase_major"/>
</dbReference>
<dbReference type="Gene3D" id="3.90.1150.10">
    <property type="entry name" value="Aspartate Aminotransferase, domain 1"/>
    <property type="match status" value="1"/>
</dbReference>
<protein>
    <recommendedName>
        <fullName evidence="7">Retrotransposon gag domain-containing protein</fullName>
    </recommendedName>
</protein>
<accession>A0A8H5LP68</accession>
<comment type="caution">
    <text evidence="5">The sequence shown here is derived from an EMBL/GenBank/DDBJ whole genome shotgun (WGS) entry which is preliminary data.</text>
</comment>
<evidence type="ECO:0008006" key="7">
    <source>
        <dbReference type="Google" id="ProtNLM"/>
    </source>
</evidence>
<dbReference type="Gene3D" id="3.60.10.10">
    <property type="entry name" value="Endonuclease/exonuclease/phosphatase"/>
    <property type="match status" value="1"/>
</dbReference>
<dbReference type="Gene3D" id="3.40.640.10">
    <property type="entry name" value="Type I PLP-dependent aspartate aminotransferase-like (Major domain)"/>
    <property type="match status" value="1"/>
</dbReference>
<dbReference type="SUPFAM" id="SSF53383">
    <property type="entry name" value="PLP-dependent transferases"/>
    <property type="match status" value="1"/>
</dbReference>
<sequence length="796" mass="86743">MSYSLKKYFSFDPTYTNLNHGSYGSLPSPVTEAIKPIADLAESNPDKFHRFEGLTVIIEFIGIGKERADEVVFVPNASHGINTVLQNFIWEEGDILVDYAAPHPKVSQFIMLFPSIHVKMLEDWRKLLKIVAIIDSIASVLSAQLPWVEMVQILREECGDGAGKDSGVKSNIWVPVDAAHSSVAATSASSSLPLSGCTSDSHSPILTDISPCGNPVSFMVKRSFDSPDNEHHPFILKIRSWNLNGAFDSNSCHPNFSKLLKDIDIFLIQETHCYSYDNIPVPEGFVAYTQNCVHSDLAFPWDGVATLVHSSLNACMRDDFSGPNLLTVEVNSTLIMNSYVLPQCSHLETEPFEFLCSKIKLANEQGYPLIVMGDLNARTGLTRVSDSHPLHISLDSKPPDTCGKHLLKFLTSCDMVILNGSEGIPGDHFDFTEHHNAGTDTNSETMSRSLTALAASVYVVLAGTVLTASGRYTAPSSVSESSASASPPPATSPQLSPEPDFDCSSYPHGFDTCDCTNCHRHPHKEYWDCETQPCPHTYNSPLPSLALFEDNSGDSHIIIPTCCIFCPIFTSASAPSSPPSVPTSPLPLASPVPSSAIPTAHPSPMLAPNPPPLPVSPASLSPVASPITDIDISSTALENLLQALVNNQNQLQQAITNLGHRPVHESSDKTPKPTPFKGKPAKLDLFLSIFILWTGEQKQLKLNNGKLNPQKCIAEALLMMEGPAAEWAVEYAHHISRVQAEEAGAVFPWEGNWDNFTHALKVQFGVANKQQLAKNKLKALKQGDKTVTEFSQIFKM</sequence>
<name>A0A8H5LP68_9AGAR</name>
<evidence type="ECO:0000256" key="1">
    <source>
        <dbReference type="ARBA" id="ARBA00022898"/>
    </source>
</evidence>
<dbReference type="OrthoDB" id="5978656at2759"/>
<evidence type="ECO:0000259" key="3">
    <source>
        <dbReference type="Pfam" id="PF03372"/>
    </source>
</evidence>
<reference evidence="5 6" key="1">
    <citation type="journal article" date="2020" name="ISME J.">
        <title>Uncovering the hidden diversity of litter-decomposition mechanisms in mushroom-forming fungi.</title>
        <authorList>
            <person name="Floudas D."/>
            <person name="Bentzer J."/>
            <person name="Ahren D."/>
            <person name="Johansson T."/>
            <person name="Persson P."/>
            <person name="Tunlid A."/>
        </authorList>
    </citation>
    <scope>NUCLEOTIDE SEQUENCE [LARGE SCALE GENOMIC DNA]</scope>
    <source>
        <strain evidence="5 6">CBS 291.85</strain>
    </source>
</reference>
<feature type="compositionally biased region" description="Low complexity" evidence="2">
    <location>
        <begin position="476"/>
        <end position="485"/>
    </location>
</feature>
<dbReference type="InterPro" id="IPR005162">
    <property type="entry name" value="Retrotrans_gag_dom"/>
</dbReference>
<dbReference type="AlphaFoldDB" id="A0A8H5LP68"/>
<evidence type="ECO:0000256" key="2">
    <source>
        <dbReference type="SAM" id="MobiDB-lite"/>
    </source>
</evidence>
<dbReference type="EMBL" id="JAACJM010000033">
    <property type="protein sequence ID" value="KAF5364462.1"/>
    <property type="molecule type" value="Genomic_DNA"/>
</dbReference>
<dbReference type="InterPro" id="IPR015424">
    <property type="entry name" value="PyrdxlP-dep_Trfase"/>
</dbReference>
<dbReference type="PANTHER" id="PTHR43092:SF2">
    <property type="entry name" value="HERCYNYLCYSTEINE SULFOXIDE LYASE"/>
    <property type="match status" value="1"/>
</dbReference>
<evidence type="ECO:0000259" key="4">
    <source>
        <dbReference type="Pfam" id="PF03732"/>
    </source>
</evidence>
<feature type="region of interest" description="Disordered" evidence="2">
    <location>
        <begin position="476"/>
        <end position="498"/>
    </location>
</feature>
<proteinExistence type="predicted"/>
<dbReference type="Pfam" id="PF03372">
    <property type="entry name" value="Exo_endo_phos"/>
    <property type="match status" value="1"/>
</dbReference>
<dbReference type="GO" id="GO:0003824">
    <property type="term" value="F:catalytic activity"/>
    <property type="evidence" value="ECO:0007669"/>
    <property type="project" value="InterPro"/>
</dbReference>
<feature type="domain" description="Endonuclease/exonuclease/phosphatase" evidence="3">
    <location>
        <begin position="240"/>
        <end position="377"/>
    </location>
</feature>